<proteinExistence type="predicted"/>
<dbReference type="Proteomes" id="UP000294933">
    <property type="component" value="Unassembled WGS sequence"/>
</dbReference>
<name>A0A4Y7PHI2_9AGAM</name>
<keyword evidence="2" id="KW-1185">Reference proteome</keyword>
<evidence type="ECO:0000313" key="2">
    <source>
        <dbReference type="Proteomes" id="UP000294933"/>
    </source>
</evidence>
<protein>
    <submittedName>
        <fullName evidence="1">Uncharacterized protein</fullName>
    </submittedName>
</protein>
<dbReference type="AlphaFoldDB" id="A0A4Y7PHI2"/>
<organism evidence="1 2">
    <name type="scientific">Rickenella mellea</name>
    <dbReference type="NCBI Taxonomy" id="50990"/>
    <lineage>
        <taxon>Eukaryota</taxon>
        <taxon>Fungi</taxon>
        <taxon>Dikarya</taxon>
        <taxon>Basidiomycota</taxon>
        <taxon>Agaricomycotina</taxon>
        <taxon>Agaricomycetes</taxon>
        <taxon>Hymenochaetales</taxon>
        <taxon>Rickenellaceae</taxon>
        <taxon>Rickenella</taxon>
    </lineage>
</organism>
<dbReference type="EMBL" id="ML170446">
    <property type="protein sequence ID" value="TDL13860.1"/>
    <property type="molecule type" value="Genomic_DNA"/>
</dbReference>
<gene>
    <name evidence="1" type="ORF">BD410DRAFT_324305</name>
</gene>
<sequence>MEWYKRMSERMIVTLWSAPNRSQIVPPRKFPYPPETSTYAHQERWTSSLSSSSIAKHRQSYHSPLCLPLPNSKAVSIPTYVSASTLTHSLCYATNPRTLRIQSIHRRHIRAR</sequence>
<dbReference type="VEuPathDB" id="FungiDB:BD410DRAFT_324305"/>
<reference evidence="1 2" key="1">
    <citation type="submission" date="2018-06" db="EMBL/GenBank/DDBJ databases">
        <title>A transcriptomic atlas of mushroom development highlights an independent origin of complex multicellularity.</title>
        <authorList>
            <consortium name="DOE Joint Genome Institute"/>
            <person name="Krizsan K."/>
            <person name="Almasi E."/>
            <person name="Merenyi Z."/>
            <person name="Sahu N."/>
            <person name="Viragh M."/>
            <person name="Koszo T."/>
            <person name="Mondo S."/>
            <person name="Kiss B."/>
            <person name="Balint B."/>
            <person name="Kues U."/>
            <person name="Barry K."/>
            <person name="Hegedus J.C."/>
            <person name="Henrissat B."/>
            <person name="Johnson J."/>
            <person name="Lipzen A."/>
            <person name="Ohm R."/>
            <person name="Nagy I."/>
            <person name="Pangilinan J."/>
            <person name="Yan J."/>
            <person name="Xiong Y."/>
            <person name="Grigoriev I.V."/>
            <person name="Hibbett D.S."/>
            <person name="Nagy L.G."/>
        </authorList>
    </citation>
    <scope>NUCLEOTIDE SEQUENCE [LARGE SCALE GENOMIC DNA]</scope>
    <source>
        <strain evidence="1 2">SZMC22713</strain>
    </source>
</reference>
<accession>A0A4Y7PHI2</accession>
<evidence type="ECO:0000313" key="1">
    <source>
        <dbReference type="EMBL" id="TDL13860.1"/>
    </source>
</evidence>